<keyword evidence="2" id="KW-0645">Protease</keyword>
<evidence type="ECO:0000313" key="6">
    <source>
        <dbReference type="EMBL" id="MBF8437820.1"/>
    </source>
</evidence>
<dbReference type="Pfam" id="PF00877">
    <property type="entry name" value="NLPC_P60"/>
    <property type="match status" value="1"/>
</dbReference>
<reference evidence="6" key="1">
    <citation type="submission" date="2020-11" db="EMBL/GenBank/DDBJ databases">
        <title>Halonatronomonas betainensis gen. nov., sp. nov. a novel haloalkaliphilic representative of the family Halanaerobiacae capable of betaine degradation.</title>
        <authorList>
            <person name="Boltyanskaya Y."/>
            <person name="Kevbrin V."/>
            <person name="Detkova E."/>
            <person name="Grouzdev D.S."/>
            <person name="Koziaeva V."/>
            <person name="Zhilina T."/>
        </authorList>
    </citation>
    <scope>NUCLEOTIDE SEQUENCE</scope>
    <source>
        <strain evidence="6">Z-7014</strain>
    </source>
</reference>
<dbReference type="Pfam" id="PF12913">
    <property type="entry name" value="SH3_6"/>
    <property type="match status" value="1"/>
</dbReference>
<dbReference type="AlphaFoldDB" id="A0A931AW23"/>
<keyword evidence="3" id="KW-0378">Hydrolase</keyword>
<evidence type="ECO:0000259" key="5">
    <source>
        <dbReference type="PROSITE" id="PS51935"/>
    </source>
</evidence>
<protein>
    <submittedName>
        <fullName evidence="6">SH3 domain-containing protein</fullName>
    </submittedName>
</protein>
<evidence type="ECO:0000256" key="3">
    <source>
        <dbReference type="ARBA" id="ARBA00022801"/>
    </source>
</evidence>
<organism evidence="6 7">
    <name type="scientific">Halonatronomonas betaini</name>
    <dbReference type="NCBI Taxonomy" id="2778430"/>
    <lineage>
        <taxon>Bacteria</taxon>
        <taxon>Bacillati</taxon>
        <taxon>Bacillota</taxon>
        <taxon>Clostridia</taxon>
        <taxon>Halanaerobiales</taxon>
        <taxon>Halarsenatibacteraceae</taxon>
        <taxon>Halonatronomonas</taxon>
    </lineage>
</organism>
<dbReference type="GO" id="GO:0008234">
    <property type="term" value="F:cysteine-type peptidase activity"/>
    <property type="evidence" value="ECO:0007669"/>
    <property type="project" value="UniProtKB-KW"/>
</dbReference>
<gene>
    <name evidence="6" type="ORF">I0Q91_12050</name>
</gene>
<keyword evidence="7" id="KW-1185">Reference proteome</keyword>
<dbReference type="Proteomes" id="UP000621436">
    <property type="component" value="Unassembled WGS sequence"/>
</dbReference>
<dbReference type="EMBL" id="JADPIE010000007">
    <property type="protein sequence ID" value="MBF8437820.1"/>
    <property type="molecule type" value="Genomic_DNA"/>
</dbReference>
<dbReference type="GO" id="GO:0006508">
    <property type="term" value="P:proteolysis"/>
    <property type="evidence" value="ECO:0007669"/>
    <property type="project" value="UniProtKB-KW"/>
</dbReference>
<comment type="caution">
    <text evidence="6">The sequence shown here is derived from an EMBL/GenBank/DDBJ whole genome shotgun (WGS) entry which is preliminary data.</text>
</comment>
<dbReference type="PROSITE" id="PS51935">
    <property type="entry name" value="NLPC_P60"/>
    <property type="match status" value="1"/>
</dbReference>
<accession>A0A931AW23</accession>
<dbReference type="Gene3D" id="3.90.1720.10">
    <property type="entry name" value="endopeptidase domain like (from Nostoc punctiforme)"/>
    <property type="match status" value="1"/>
</dbReference>
<dbReference type="SUPFAM" id="SSF54001">
    <property type="entry name" value="Cysteine proteinases"/>
    <property type="match status" value="1"/>
</dbReference>
<evidence type="ECO:0000313" key="7">
    <source>
        <dbReference type="Proteomes" id="UP000621436"/>
    </source>
</evidence>
<sequence length="467" mass="52073">MSFLPPNVSEEMLEADFWLEKLADGDRVLANADEINYIEARTAEKMAELGLAGEYTLPDDFQEEMSVGGVRDLMKSYSLPDSLPDYDLYSADGSRYDQIWQDKLIEEINLELLADDNKIIQGKPALTVRRLSIRAFPTGETAVKDPEAIDVDRFQLTAIQAASPVMIWHQSLSGEWSFIQSQIYSGWVPTQYLAVAADLETILDYHNQEEKMVVTGSRTETEPNPFFYGISNIFLQLGDSLPIYDEDLVPEEIPAGARNGQSPAGCHVVKVPLAHGARVDRPGDLKFAPALIPYSQPVETGYRDLTKANLIEAAFKCLGERYGWGGLFKRRDCSRLVFDIYRQAGLILPRDAGEPQEEGAFGETIYFEGDREARLNQLEKLEAGDPVYLPGHVMIYLGKAKKPGTDQAGHYVIHSGAGYGRLVAGEIEPVTVHSTFVMEIETYLKNKDKTFLEALTVGRKFRADLDG</sequence>
<evidence type="ECO:0000256" key="2">
    <source>
        <dbReference type="ARBA" id="ARBA00022670"/>
    </source>
</evidence>
<feature type="domain" description="NlpC/P60" evidence="5">
    <location>
        <begin position="304"/>
        <end position="431"/>
    </location>
</feature>
<dbReference type="PIRSF" id="PIRSF019015">
    <property type="entry name" value="P60_peptidase_YkfC"/>
    <property type="match status" value="1"/>
</dbReference>
<evidence type="ECO:0000256" key="4">
    <source>
        <dbReference type="ARBA" id="ARBA00022807"/>
    </source>
</evidence>
<dbReference type="InterPro" id="IPR038765">
    <property type="entry name" value="Papain-like_cys_pep_sf"/>
</dbReference>
<dbReference type="InterPro" id="IPR000064">
    <property type="entry name" value="NLP_P60_dom"/>
</dbReference>
<dbReference type="RefSeq" id="WP_270454844.1">
    <property type="nucleotide sequence ID" value="NZ_JADPIE010000007.1"/>
</dbReference>
<dbReference type="InterPro" id="IPR039439">
    <property type="entry name" value="SH3b1_dom"/>
</dbReference>
<name>A0A931AW23_9FIRM</name>
<evidence type="ECO:0000256" key="1">
    <source>
        <dbReference type="ARBA" id="ARBA00007074"/>
    </source>
</evidence>
<keyword evidence="4" id="KW-0788">Thiol protease</keyword>
<proteinExistence type="inferred from homology"/>
<dbReference type="InterPro" id="IPR027017">
    <property type="entry name" value="P60_peptidase_YkfC"/>
</dbReference>
<comment type="similarity">
    <text evidence="1">Belongs to the peptidase C40 family.</text>
</comment>